<organism evidence="3">
    <name type="scientific">Anisakis simplex</name>
    <name type="common">Herring worm</name>
    <dbReference type="NCBI Taxonomy" id="6269"/>
    <lineage>
        <taxon>Eukaryota</taxon>
        <taxon>Metazoa</taxon>
        <taxon>Ecdysozoa</taxon>
        <taxon>Nematoda</taxon>
        <taxon>Chromadorea</taxon>
        <taxon>Rhabditida</taxon>
        <taxon>Spirurina</taxon>
        <taxon>Ascaridomorpha</taxon>
        <taxon>Ascaridoidea</taxon>
        <taxon>Anisakidae</taxon>
        <taxon>Anisakis</taxon>
        <taxon>Anisakis simplex complex</taxon>
    </lineage>
</organism>
<evidence type="ECO:0000313" key="1">
    <source>
        <dbReference type="EMBL" id="VDK23585.1"/>
    </source>
</evidence>
<evidence type="ECO:0000313" key="2">
    <source>
        <dbReference type="Proteomes" id="UP000267096"/>
    </source>
</evidence>
<sequence length="201" mass="22626">MLVDSQLPNIMHIVTCLAADESNFIRCSIFAIVSNIFHGIAANPVYNLSEDLRRSLTLFLRQLSSEETMRLFNVIELESAQEVVNSALRMQMIENADRIAHDSSDDKKSIDDDQNMHTSLSNIHQLLTLLIAMVTDVEKGLEGERDWLVAWRNTARKWAFTASNVQIRSLIAFSCLANSISDNDIKAVVSILVQVQTSIFQ</sequence>
<dbReference type="EMBL" id="UYRR01007409">
    <property type="protein sequence ID" value="VDK23585.1"/>
    <property type="molecule type" value="Genomic_DNA"/>
</dbReference>
<reference evidence="1 2" key="2">
    <citation type="submission" date="2018-11" db="EMBL/GenBank/DDBJ databases">
        <authorList>
            <consortium name="Pathogen Informatics"/>
        </authorList>
    </citation>
    <scope>NUCLEOTIDE SEQUENCE [LARGE SCALE GENOMIC DNA]</scope>
</reference>
<evidence type="ECO:0000313" key="3">
    <source>
        <dbReference type="WBParaSite" id="ASIM_0000450201-mRNA-1"/>
    </source>
</evidence>
<keyword evidence="2" id="KW-1185">Reference proteome</keyword>
<dbReference type="WBParaSite" id="ASIM_0000450201-mRNA-1">
    <property type="protein sequence ID" value="ASIM_0000450201-mRNA-1"/>
    <property type="gene ID" value="ASIM_0000450201"/>
</dbReference>
<name>A0A0M3JA82_ANISI</name>
<gene>
    <name evidence="1" type="ORF">ASIM_LOCUS4316</name>
</gene>
<proteinExistence type="predicted"/>
<dbReference type="AlphaFoldDB" id="A0A0M3JA82"/>
<reference evidence="3" key="1">
    <citation type="submission" date="2017-02" db="UniProtKB">
        <authorList>
            <consortium name="WormBaseParasite"/>
        </authorList>
    </citation>
    <scope>IDENTIFICATION</scope>
</reference>
<accession>A0A0M3JA82</accession>
<dbReference type="OrthoDB" id="28245at2759"/>
<protein>
    <submittedName>
        <fullName evidence="3">FPL domain-containing protein</fullName>
    </submittedName>
</protein>
<dbReference type="Proteomes" id="UP000267096">
    <property type="component" value="Unassembled WGS sequence"/>
</dbReference>